<dbReference type="EMBL" id="JAULSO010000002">
    <property type="protein sequence ID" value="KAK3687209.1"/>
    <property type="molecule type" value="Genomic_DNA"/>
</dbReference>
<sequence length="238" mass="27010">MDGTHRCTCLASFPTEVALQSHLNDYKTQIDFHSTRLNDCRTHSSVNDLDGAESDDVSVSDCDDPDKTIKYCPHPSCSPSKIFQKGQGLRRHFATHVECNEICVFCHKVHKIASEFIRHVKYYHLDEHGTKATYMRTMSQELNNEVVRQLYRSKRACMKKRRLEGGDAGPETPQARRVRLDEGMATADPALVTTLIDQHSLSSLRLVTSQSLLSTAFRTLWHENFAIGPTTMMPWSPL</sequence>
<reference evidence="1" key="2">
    <citation type="submission" date="2023-06" db="EMBL/GenBank/DDBJ databases">
        <authorList>
            <consortium name="Lawrence Berkeley National Laboratory"/>
            <person name="Haridas S."/>
            <person name="Hensen N."/>
            <person name="Bonometti L."/>
            <person name="Westerberg I."/>
            <person name="Brannstrom I.O."/>
            <person name="Guillou S."/>
            <person name="Cros-Aarteil S."/>
            <person name="Calhoun S."/>
            <person name="Kuo A."/>
            <person name="Mondo S."/>
            <person name="Pangilinan J."/>
            <person name="Riley R."/>
            <person name="Labutti K."/>
            <person name="Andreopoulos B."/>
            <person name="Lipzen A."/>
            <person name="Chen C."/>
            <person name="Yanf M."/>
            <person name="Daum C."/>
            <person name="Ng V."/>
            <person name="Clum A."/>
            <person name="Steindorff A."/>
            <person name="Ohm R."/>
            <person name="Martin F."/>
            <person name="Silar P."/>
            <person name="Natvig D."/>
            <person name="Lalanne C."/>
            <person name="Gautier V."/>
            <person name="Ament-Velasquez S.L."/>
            <person name="Kruys A."/>
            <person name="Hutchinson M.I."/>
            <person name="Powell A.J."/>
            <person name="Barry K."/>
            <person name="Miller A.N."/>
            <person name="Grigoriev I.V."/>
            <person name="Debuchy R."/>
            <person name="Gladieux P."/>
            <person name="Thoren M.H."/>
            <person name="Johannesson H."/>
        </authorList>
    </citation>
    <scope>NUCLEOTIDE SEQUENCE</scope>
    <source>
        <strain evidence="1">CBS 314.62</strain>
    </source>
</reference>
<evidence type="ECO:0000313" key="1">
    <source>
        <dbReference type="EMBL" id="KAK3687209.1"/>
    </source>
</evidence>
<protein>
    <submittedName>
        <fullName evidence="1">Uncharacterized protein</fullName>
    </submittedName>
</protein>
<keyword evidence="2" id="KW-1185">Reference proteome</keyword>
<name>A0AAE0X7P9_9PEZI</name>
<comment type="caution">
    <text evidence="1">The sequence shown here is derived from an EMBL/GenBank/DDBJ whole genome shotgun (WGS) entry which is preliminary data.</text>
</comment>
<evidence type="ECO:0000313" key="2">
    <source>
        <dbReference type="Proteomes" id="UP001270362"/>
    </source>
</evidence>
<accession>A0AAE0X7P9</accession>
<reference evidence="1" key="1">
    <citation type="journal article" date="2023" name="Mol. Phylogenet. Evol.">
        <title>Genome-scale phylogeny and comparative genomics of the fungal order Sordariales.</title>
        <authorList>
            <person name="Hensen N."/>
            <person name="Bonometti L."/>
            <person name="Westerberg I."/>
            <person name="Brannstrom I.O."/>
            <person name="Guillou S."/>
            <person name="Cros-Aarteil S."/>
            <person name="Calhoun S."/>
            <person name="Haridas S."/>
            <person name="Kuo A."/>
            <person name="Mondo S."/>
            <person name="Pangilinan J."/>
            <person name="Riley R."/>
            <person name="LaButti K."/>
            <person name="Andreopoulos B."/>
            <person name="Lipzen A."/>
            <person name="Chen C."/>
            <person name="Yan M."/>
            <person name="Daum C."/>
            <person name="Ng V."/>
            <person name="Clum A."/>
            <person name="Steindorff A."/>
            <person name="Ohm R.A."/>
            <person name="Martin F."/>
            <person name="Silar P."/>
            <person name="Natvig D.O."/>
            <person name="Lalanne C."/>
            <person name="Gautier V."/>
            <person name="Ament-Velasquez S.L."/>
            <person name="Kruys A."/>
            <person name="Hutchinson M.I."/>
            <person name="Powell A.J."/>
            <person name="Barry K."/>
            <person name="Miller A.N."/>
            <person name="Grigoriev I.V."/>
            <person name="Debuchy R."/>
            <person name="Gladieux P."/>
            <person name="Hiltunen Thoren M."/>
            <person name="Johannesson H."/>
        </authorList>
    </citation>
    <scope>NUCLEOTIDE SEQUENCE</scope>
    <source>
        <strain evidence="1">CBS 314.62</strain>
    </source>
</reference>
<gene>
    <name evidence="1" type="ORF">B0T22DRAFT_122182</name>
</gene>
<dbReference type="Proteomes" id="UP001270362">
    <property type="component" value="Unassembled WGS sequence"/>
</dbReference>
<proteinExistence type="predicted"/>
<dbReference type="AlphaFoldDB" id="A0AAE0X7P9"/>
<organism evidence="1 2">
    <name type="scientific">Podospora appendiculata</name>
    <dbReference type="NCBI Taxonomy" id="314037"/>
    <lineage>
        <taxon>Eukaryota</taxon>
        <taxon>Fungi</taxon>
        <taxon>Dikarya</taxon>
        <taxon>Ascomycota</taxon>
        <taxon>Pezizomycotina</taxon>
        <taxon>Sordariomycetes</taxon>
        <taxon>Sordariomycetidae</taxon>
        <taxon>Sordariales</taxon>
        <taxon>Podosporaceae</taxon>
        <taxon>Podospora</taxon>
    </lineage>
</organism>